<organism evidence="4 5">
    <name type="scientific">Emericellopsis cladophorae</name>
    <dbReference type="NCBI Taxonomy" id="2686198"/>
    <lineage>
        <taxon>Eukaryota</taxon>
        <taxon>Fungi</taxon>
        <taxon>Dikarya</taxon>
        <taxon>Ascomycota</taxon>
        <taxon>Pezizomycotina</taxon>
        <taxon>Sordariomycetes</taxon>
        <taxon>Hypocreomycetidae</taxon>
        <taxon>Hypocreales</taxon>
        <taxon>Bionectriaceae</taxon>
        <taxon>Emericellopsis</taxon>
    </lineage>
</organism>
<dbReference type="InterPro" id="IPR036864">
    <property type="entry name" value="Zn2-C6_fun-type_DNA-bd_sf"/>
</dbReference>
<evidence type="ECO:0000259" key="3">
    <source>
        <dbReference type="PROSITE" id="PS50048"/>
    </source>
</evidence>
<gene>
    <name evidence="4" type="ORF">J7T54_003422</name>
</gene>
<name>A0A9P9Y2L4_9HYPO</name>
<reference evidence="4" key="2">
    <citation type="submission" date="2022-07" db="EMBL/GenBank/DDBJ databases">
        <authorList>
            <person name="Goncalves M.F.M."/>
            <person name="Hilario S."/>
            <person name="Van De Peer Y."/>
            <person name="Esteves A.C."/>
            <person name="Alves A."/>
        </authorList>
    </citation>
    <scope>NUCLEOTIDE SEQUENCE</scope>
    <source>
        <strain evidence="4">MUM 19.33</strain>
    </source>
</reference>
<dbReference type="GO" id="GO:0008270">
    <property type="term" value="F:zinc ion binding"/>
    <property type="evidence" value="ECO:0007669"/>
    <property type="project" value="InterPro"/>
</dbReference>
<evidence type="ECO:0000313" key="4">
    <source>
        <dbReference type="EMBL" id="KAI6782003.1"/>
    </source>
</evidence>
<comment type="caution">
    <text evidence="4">The sequence shown here is derived from an EMBL/GenBank/DDBJ whole genome shotgun (WGS) entry which is preliminary data.</text>
</comment>
<feature type="region of interest" description="Disordered" evidence="2">
    <location>
        <begin position="1"/>
        <end position="26"/>
    </location>
</feature>
<feature type="region of interest" description="Disordered" evidence="2">
    <location>
        <begin position="58"/>
        <end position="87"/>
    </location>
</feature>
<dbReference type="Pfam" id="PF00172">
    <property type="entry name" value="Zn_clus"/>
    <property type="match status" value="1"/>
</dbReference>
<feature type="compositionally biased region" description="Basic residues" evidence="2">
    <location>
        <begin position="15"/>
        <end position="26"/>
    </location>
</feature>
<keyword evidence="5" id="KW-1185">Reference proteome</keyword>
<dbReference type="SMART" id="SM00066">
    <property type="entry name" value="GAL4"/>
    <property type="match status" value="1"/>
</dbReference>
<sequence>MSPSDATVASDRPYHAKRPHKKSRAGCKNCKARKVKCDEARPICRSCNLRKNECVYPGPANPTDSSKPRSAPDRVDNAPTRSESPTSAFEECCNGHSYVSAHSNALLCASTAPHVTDACPLELKNDLQLLREPLFRPAIARDDFEMRLLWFYTTATCSSFSFEYAAERPVETIMRTRIVYHAFQTPFLMQSLLALAALHLQNLNQEIDPKRALAYRATSFEGYRKAVEEADPETFPAMIINSLLLTALSSQAFRDADGKDLYIVDWMIVWRGIGLIIQTMGFERFLSSGLKSLFYRPPMDLDDTAKHIPNILLYMITSIPESDPDFQETQTYYDTLKYLGALYQSLHDGGFGPLMALRIITWFTFIPHGFVELGRQRRPRALVIIAYYAAFVKLANSVWWIRGIGQRTLRDICRHLGPEWSCFLNSLNGSPRTSLRRKILWLPPYTDTLLGPVS</sequence>
<keyword evidence="1" id="KW-0539">Nucleus</keyword>
<dbReference type="RefSeq" id="XP_051362859.1">
    <property type="nucleotide sequence ID" value="XM_051505688.1"/>
</dbReference>
<dbReference type="AlphaFoldDB" id="A0A9P9Y2L4"/>
<evidence type="ECO:0000256" key="2">
    <source>
        <dbReference type="SAM" id="MobiDB-lite"/>
    </source>
</evidence>
<evidence type="ECO:0000256" key="1">
    <source>
        <dbReference type="ARBA" id="ARBA00023242"/>
    </source>
</evidence>
<feature type="compositionally biased region" description="Basic and acidic residues" evidence="2">
    <location>
        <begin position="66"/>
        <end position="76"/>
    </location>
</feature>
<dbReference type="PROSITE" id="PS50048">
    <property type="entry name" value="ZN2_CY6_FUNGAL_2"/>
    <property type="match status" value="1"/>
</dbReference>
<dbReference type="GeneID" id="75829923"/>
<dbReference type="PROSITE" id="PS00463">
    <property type="entry name" value="ZN2_CY6_FUNGAL_1"/>
    <property type="match status" value="1"/>
</dbReference>
<dbReference type="PANTHER" id="PTHR47784:SF5">
    <property type="entry name" value="STEROL UPTAKE CONTROL PROTEIN 2"/>
    <property type="match status" value="1"/>
</dbReference>
<dbReference type="Proteomes" id="UP001055219">
    <property type="component" value="Unassembled WGS sequence"/>
</dbReference>
<dbReference type="InterPro" id="IPR053157">
    <property type="entry name" value="Sterol_Uptake_Regulator"/>
</dbReference>
<protein>
    <recommendedName>
        <fullName evidence="3">Zn(2)-C6 fungal-type domain-containing protein</fullName>
    </recommendedName>
</protein>
<dbReference type="PANTHER" id="PTHR47784">
    <property type="entry name" value="STEROL UPTAKE CONTROL PROTEIN 2"/>
    <property type="match status" value="1"/>
</dbReference>
<proteinExistence type="predicted"/>
<dbReference type="GO" id="GO:0001228">
    <property type="term" value="F:DNA-binding transcription activator activity, RNA polymerase II-specific"/>
    <property type="evidence" value="ECO:0007669"/>
    <property type="project" value="TreeGrafter"/>
</dbReference>
<reference evidence="4" key="1">
    <citation type="journal article" date="2021" name="J Fungi (Basel)">
        <title>Genomic and Metabolomic Analyses of the Marine Fungus Emericellopsis cladophorae: Insights into Saltwater Adaptability Mechanisms and Its Biosynthetic Potential.</title>
        <authorList>
            <person name="Goncalves M.F.M."/>
            <person name="Hilario S."/>
            <person name="Van de Peer Y."/>
            <person name="Esteves A.C."/>
            <person name="Alves A."/>
        </authorList>
    </citation>
    <scope>NUCLEOTIDE SEQUENCE</scope>
    <source>
        <strain evidence="4">MUM 19.33</strain>
    </source>
</reference>
<dbReference type="EMBL" id="JAGIXG020000016">
    <property type="protein sequence ID" value="KAI6782003.1"/>
    <property type="molecule type" value="Genomic_DNA"/>
</dbReference>
<dbReference type="SUPFAM" id="SSF57701">
    <property type="entry name" value="Zn2/Cys6 DNA-binding domain"/>
    <property type="match status" value="1"/>
</dbReference>
<dbReference type="CDD" id="cd00067">
    <property type="entry name" value="GAL4"/>
    <property type="match status" value="1"/>
</dbReference>
<dbReference type="Gene3D" id="4.10.240.10">
    <property type="entry name" value="Zn(2)-C6 fungal-type DNA-binding domain"/>
    <property type="match status" value="1"/>
</dbReference>
<evidence type="ECO:0000313" key="5">
    <source>
        <dbReference type="Proteomes" id="UP001055219"/>
    </source>
</evidence>
<dbReference type="InterPro" id="IPR001138">
    <property type="entry name" value="Zn2Cys6_DnaBD"/>
</dbReference>
<feature type="domain" description="Zn(2)-C6 fungal-type" evidence="3">
    <location>
        <begin position="26"/>
        <end position="56"/>
    </location>
</feature>
<dbReference type="OrthoDB" id="5419315at2759"/>
<accession>A0A9P9Y2L4</accession>